<dbReference type="Proteomes" id="UP000793456">
    <property type="component" value="Chromosome XVI"/>
</dbReference>
<accession>A0ACD3QP83</accession>
<gene>
    <name evidence="1" type="ORF">E3U43_014544</name>
</gene>
<evidence type="ECO:0000313" key="1">
    <source>
        <dbReference type="EMBL" id="TMS08997.1"/>
    </source>
</evidence>
<name>A0ACD3QP83_LARCR</name>
<organism evidence="1 2">
    <name type="scientific">Larimichthys crocea</name>
    <name type="common">Large yellow croaker</name>
    <name type="synonym">Pseudosciaena crocea</name>
    <dbReference type="NCBI Taxonomy" id="215358"/>
    <lineage>
        <taxon>Eukaryota</taxon>
        <taxon>Metazoa</taxon>
        <taxon>Chordata</taxon>
        <taxon>Craniata</taxon>
        <taxon>Vertebrata</taxon>
        <taxon>Euteleostomi</taxon>
        <taxon>Actinopterygii</taxon>
        <taxon>Neopterygii</taxon>
        <taxon>Teleostei</taxon>
        <taxon>Neoteleostei</taxon>
        <taxon>Acanthomorphata</taxon>
        <taxon>Eupercaria</taxon>
        <taxon>Sciaenidae</taxon>
        <taxon>Larimichthys</taxon>
    </lineage>
</organism>
<comment type="caution">
    <text evidence="1">The sequence shown here is derived from an EMBL/GenBank/DDBJ whole genome shotgun (WGS) entry which is preliminary data.</text>
</comment>
<keyword evidence="2" id="KW-1185">Reference proteome</keyword>
<proteinExistence type="predicted"/>
<reference evidence="1" key="1">
    <citation type="submission" date="2018-11" db="EMBL/GenBank/DDBJ databases">
        <title>The sequence and de novo assembly of Larimichthys crocea genome using PacBio and Hi-C technologies.</title>
        <authorList>
            <person name="Xu P."/>
            <person name="Chen B."/>
            <person name="Zhou Z."/>
            <person name="Ke Q."/>
            <person name="Wu Y."/>
            <person name="Bai H."/>
            <person name="Pu F."/>
        </authorList>
    </citation>
    <scope>NUCLEOTIDE SEQUENCE</scope>
    <source>
        <tissue evidence="1">Muscle</tissue>
    </source>
</reference>
<dbReference type="EMBL" id="CM011689">
    <property type="protein sequence ID" value="TMS08997.1"/>
    <property type="molecule type" value="Genomic_DNA"/>
</dbReference>
<sequence length="1713" mass="194372">MSKVCILVPAGVSAQLTNTRLRRNTSVGTPFWMAPEVIACEQQLDSTYDARCDVWSLGITAIELGDGDPPLSDLHPMRALFKIPSLRAAQALTVTVIFAAQHFVRRCPETVFALRGSRSTGAITRLSPNLCDCCSPELQAPELWSDNFNDFICKCLIKDFELRPNVLDLLQHAFIKQIVSREKILQKQLIELIDLNQQIGVIEKTRHERIHTKRGGHLKMQTDADEVNDLATLEVLDENTVTDQLQIRYGKDQIYTNVGDILIAVNPFHKMEIYTPEHTKMYIGTKRKDNPPHIFAVADVAYQSMVSYNTDQCVVISGESGAGKTESAHLLVQQLTALGKADNRTLQEKILLVNRLVEAFGNACTVINDNSSRFGKYLEMKFTASGTVVGAQISEYLLEKSRVIHQAAGERNFHIFYYIYAGLADRKKLAHYKLSDNKTPKYLCNEHIKLGPDIVSNTFYKEQFDAVEQCFKVIGFTLEELGSVYSTLAAILNSGDIEFSPVASEHQTDKSDIANNPVLENVASLLCIRSDELHEALTSHCVVTRGETIVRPNTVEKAAEVRDAMGKALYGRLFNWIVNRINVLLRPDGDPGENDKGLNIGILDIFGFENFKKNSFEQLCINIANEQIQFYFNQHIFAWEQDEYLNEEVDARMIEYEDNRPLLDLFLQKPMGMLSLLDEESRFPQATDQTLVEKFEDNLKTKSFWRPKRVDLGFGIHHYAGKVIYNAAGFLAKNRETLPADIVLLLRSSENELTRKLVTHPLTKTGNLAHTKGKGINTMRSPRTPTRTITLAKPGEDTPSHPRETTNMRTQTVASYFRYSLMDLLSKMVAGQPHFVRCIKPNNDRQAHKFDREKVLVQLRYTGVLETAKIRRQGYSHRIAFANFVKRYYTLAFNAQEEPAASQETCATILEKAKLEHWAMGKTKVFLKYYHVEHLNLMMQKATQRIVLLQAYVRGWLAVKRYQLILKERQQSALVLQSAYRGQKARKRVAGDKSKLKLEAFIVQFQAGESKLSNRICVWCAIHWFNCSSPSVCRGYLAKQKYKELLDEKNKAATKIQARYRGHKERKSFQRKKEVKEKEALKDIKEATPEPGNTNEENAAGPSDEANDEEDEAKAAVVLQSNFRGYKERKKFKERKKTMAGDELEIPAEQEGGQEGEEKTEDKPEENEEEEEEESTYKAEENDDSDHTQVPEDEEHTEVADEAVMEDEPAADDGKEGQEEDKVEEDGQEEAAGEEVGNIEDETKAATVLQSNFRGHKERKKLQEEGKIPAKKPKAPAAEAKVETPAEEREEEPAEEPAEAQDAVDVSSVDVKVDDQDEAKAAVVLQSNFRGHKERKRLEEEGKLPPKKNKEKDVTPEPPKEEEEEEEGEQVVTSENSAAEIQPDAAADGQDEEKAATVLQSNFRGHRDRKKMKAERETRQNAKKDETDEDAGMETKEEAVEEALDVTDVVIERKDEADEEKERLEEEHAAVKIQSNFRGCKDRKKLKANKEAAQTEAEQLENFSREVMKTSQDFAALQQKLNEIIQAHQSNPENNGMFVRGKAVNGLVPPTVQSAEKRMSRTPRRTQQPKTLNTPEDSTYYNLIHRSVQDDKRKPRKEDPGKLLDVDDQYYKGLSSSKSEPCIPTEDASISSMPERRPSMDRRQSAELKDAAAAGRPTRERAVTEPEHPKASGDHRRSLPRMSSTESRAEDNPYDYRHLLRKTSQRQKLIKQY</sequence>
<protein>
    <submittedName>
        <fullName evidence="1">Uncharacterized protein</fullName>
    </submittedName>
</protein>
<evidence type="ECO:0000313" key="2">
    <source>
        <dbReference type="Proteomes" id="UP000793456"/>
    </source>
</evidence>